<evidence type="ECO:0000313" key="2">
    <source>
        <dbReference type="EMBL" id="GII02769.1"/>
    </source>
</evidence>
<dbReference type="EMBL" id="BOOK01000035">
    <property type="protein sequence ID" value="GII02769.1"/>
    <property type="molecule type" value="Genomic_DNA"/>
</dbReference>
<sequence>MGAREADEQQHADLPDRVQQVELFRLLRDQPGGRTGGHHVEQGRAEQDTGAEFPDHRGQPQLDREPAEREGEKEQQSDLQ</sequence>
<keyword evidence="3" id="KW-1185">Reference proteome</keyword>
<feature type="region of interest" description="Disordered" evidence="1">
    <location>
        <begin position="26"/>
        <end position="80"/>
    </location>
</feature>
<proteinExistence type="predicted"/>
<organism evidence="2 3">
    <name type="scientific">Planobispora takensis</name>
    <dbReference type="NCBI Taxonomy" id="1367882"/>
    <lineage>
        <taxon>Bacteria</taxon>
        <taxon>Bacillati</taxon>
        <taxon>Actinomycetota</taxon>
        <taxon>Actinomycetes</taxon>
        <taxon>Streptosporangiales</taxon>
        <taxon>Streptosporangiaceae</taxon>
        <taxon>Planobispora</taxon>
    </lineage>
</organism>
<dbReference type="Proteomes" id="UP000634476">
    <property type="component" value="Unassembled WGS sequence"/>
</dbReference>
<feature type="compositionally biased region" description="Basic and acidic residues" evidence="1">
    <location>
        <begin position="38"/>
        <end position="80"/>
    </location>
</feature>
<comment type="caution">
    <text evidence="2">The sequence shown here is derived from an EMBL/GenBank/DDBJ whole genome shotgun (WGS) entry which is preliminary data.</text>
</comment>
<accession>A0A8J3WUC1</accession>
<reference evidence="2" key="1">
    <citation type="submission" date="2021-01" db="EMBL/GenBank/DDBJ databases">
        <title>Whole genome shotgun sequence of Planobispora takensis NBRC 109077.</title>
        <authorList>
            <person name="Komaki H."/>
            <person name="Tamura T."/>
        </authorList>
    </citation>
    <scope>NUCLEOTIDE SEQUENCE</scope>
    <source>
        <strain evidence="2">NBRC 109077</strain>
    </source>
</reference>
<evidence type="ECO:0000313" key="3">
    <source>
        <dbReference type="Proteomes" id="UP000634476"/>
    </source>
</evidence>
<name>A0A8J3WUC1_9ACTN</name>
<dbReference type="AlphaFoldDB" id="A0A8J3WUC1"/>
<protein>
    <submittedName>
        <fullName evidence="2">Uncharacterized protein</fullName>
    </submittedName>
</protein>
<evidence type="ECO:0000256" key="1">
    <source>
        <dbReference type="SAM" id="MobiDB-lite"/>
    </source>
</evidence>
<gene>
    <name evidence="2" type="ORF">Pta02_47770</name>
</gene>